<dbReference type="InterPro" id="IPR009057">
    <property type="entry name" value="Homeodomain-like_sf"/>
</dbReference>
<dbReference type="SUPFAM" id="SSF46689">
    <property type="entry name" value="Homeodomain-like"/>
    <property type="match status" value="1"/>
</dbReference>
<keyword evidence="1" id="KW-0805">Transcription regulation</keyword>
<sequence length="88" mass="10336">MAEIGGLKDRTFLRRFQKATGLKPTEYSQRLRAGRAREMLEFTGRTVDLIARDWLRDPASFRRVYKPLMGMSPSDYRRRFTVDPAPKQ</sequence>
<dbReference type="InterPro" id="IPR018060">
    <property type="entry name" value="HTH_AraC"/>
</dbReference>
<accession>A0A2W4CX74</accession>
<keyword evidence="3" id="KW-0804">Transcription</keyword>
<dbReference type="PANTHER" id="PTHR46796">
    <property type="entry name" value="HTH-TYPE TRANSCRIPTIONAL ACTIVATOR RHAS-RELATED"/>
    <property type="match status" value="1"/>
</dbReference>
<feature type="domain" description="HTH araC/xylS-type" evidence="4">
    <location>
        <begin position="1"/>
        <end position="79"/>
    </location>
</feature>
<reference evidence="5 6" key="1">
    <citation type="journal article" date="2018" name="Sci. Rep.">
        <title>Rhizobium tumorigenes sp. nov., a novel plant tumorigenic bacterium isolated from cane gall tumors on thornless blackberry.</title>
        <authorList>
            <person name="Kuzmanovi N."/>
            <person name="Smalla K."/>
            <person name="Gronow S."/>
            <person name="PuBawska J."/>
        </authorList>
    </citation>
    <scope>NUCLEOTIDE SEQUENCE [LARGE SCALE GENOMIC DNA]</scope>
    <source>
        <strain evidence="5 6">CCBAU 85046</strain>
    </source>
</reference>
<evidence type="ECO:0000313" key="6">
    <source>
        <dbReference type="Proteomes" id="UP000248925"/>
    </source>
</evidence>
<dbReference type="Pfam" id="PF12833">
    <property type="entry name" value="HTH_18"/>
    <property type="match status" value="1"/>
</dbReference>
<proteinExistence type="predicted"/>
<dbReference type="InterPro" id="IPR050204">
    <property type="entry name" value="AraC_XylS_family_regulators"/>
</dbReference>
<dbReference type="Proteomes" id="UP000248925">
    <property type="component" value="Unassembled WGS sequence"/>
</dbReference>
<name>A0A2W4CX74_9HYPH</name>
<gene>
    <name evidence="5" type="ORF">CPY51_08930</name>
</gene>
<evidence type="ECO:0000259" key="4">
    <source>
        <dbReference type="PROSITE" id="PS01124"/>
    </source>
</evidence>
<dbReference type="GO" id="GO:0043565">
    <property type="term" value="F:sequence-specific DNA binding"/>
    <property type="evidence" value="ECO:0007669"/>
    <property type="project" value="InterPro"/>
</dbReference>
<evidence type="ECO:0000313" key="5">
    <source>
        <dbReference type="EMBL" id="PZM14825.1"/>
    </source>
</evidence>
<comment type="caution">
    <text evidence="5">The sequence shown here is derived from an EMBL/GenBank/DDBJ whole genome shotgun (WGS) entry which is preliminary data.</text>
</comment>
<evidence type="ECO:0000256" key="1">
    <source>
        <dbReference type="ARBA" id="ARBA00023015"/>
    </source>
</evidence>
<dbReference type="EMBL" id="PCDP01000029">
    <property type="protein sequence ID" value="PZM14825.1"/>
    <property type="molecule type" value="Genomic_DNA"/>
</dbReference>
<dbReference type="SMART" id="SM00342">
    <property type="entry name" value="HTH_ARAC"/>
    <property type="match status" value="1"/>
</dbReference>
<dbReference type="OrthoDB" id="186587at2"/>
<evidence type="ECO:0000256" key="2">
    <source>
        <dbReference type="ARBA" id="ARBA00023125"/>
    </source>
</evidence>
<organism evidence="5 6">
    <name type="scientific">Rhizobium tubonense</name>
    <dbReference type="NCBI Taxonomy" id="484088"/>
    <lineage>
        <taxon>Bacteria</taxon>
        <taxon>Pseudomonadati</taxon>
        <taxon>Pseudomonadota</taxon>
        <taxon>Alphaproteobacteria</taxon>
        <taxon>Hyphomicrobiales</taxon>
        <taxon>Rhizobiaceae</taxon>
        <taxon>Rhizobium/Agrobacterium group</taxon>
        <taxon>Rhizobium</taxon>
    </lineage>
</organism>
<dbReference type="PROSITE" id="PS01124">
    <property type="entry name" value="HTH_ARAC_FAMILY_2"/>
    <property type="match status" value="1"/>
</dbReference>
<dbReference type="RefSeq" id="WP_111159914.1">
    <property type="nucleotide sequence ID" value="NZ_PCDP01000029.1"/>
</dbReference>
<dbReference type="AlphaFoldDB" id="A0A2W4CX74"/>
<dbReference type="GO" id="GO:0003700">
    <property type="term" value="F:DNA-binding transcription factor activity"/>
    <property type="evidence" value="ECO:0007669"/>
    <property type="project" value="InterPro"/>
</dbReference>
<protein>
    <recommendedName>
        <fullName evidence="4">HTH araC/xylS-type domain-containing protein</fullName>
    </recommendedName>
</protein>
<keyword evidence="2" id="KW-0238">DNA-binding</keyword>
<evidence type="ECO:0000256" key="3">
    <source>
        <dbReference type="ARBA" id="ARBA00023163"/>
    </source>
</evidence>
<keyword evidence="6" id="KW-1185">Reference proteome</keyword>
<dbReference type="Gene3D" id="1.10.10.60">
    <property type="entry name" value="Homeodomain-like"/>
    <property type="match status" value="2"/>
</dbReference>